<sequence length="147" mass="16035">MSSISKAPTDSTEESGWTTYFDYFFNNSNNDDDDDDTNNNHKCSSVSSSTSSSLLSDATSLVNKNVLSHNQHVGIAKEFSLDRNGKTGSSFKKRKNTIDRSLEDTATSHLNCLKEKGNTSGQKELSLNGKDSDCTELKKIGVCVVPL</sequence>
<dbReference type="AlphaFoldDB" id="I3SI42"/>
<dbReference type="GO" id="GO:0010089">
    <property type="term" value="P:xylem development"/>
    <property type="evidence" value="ECO:0007669"/>
    <property type="project" value="InterPro"/>
</dbReference>
<feature type="compositionally biased region" description="Low complexity" evidence="1">
    <location>
        <begin position="44"/>
        <end position="54"/>
    </location>
</feature>
<evidence type="ECO:0000256" key="1">
    <source>
        <dbReference type="SAM" id="MobiDB-lite"/>
    </source>
</evidence>
<evidence type="ECO:0000313" key="2">
    <source>
        <dbReference type="EMBL" id="AFK39934.1"/>
    </source>
</evidence>
<proteinExistence type="evidence at transcript level"/>
<protein>
    <submittedName>
        <fullName evidence="2">Uncharacterized protein</fullName>
    </submittedName>
</protein>
<feature type="region of interest" description="Disordered" evidence="1">
    <location>
        <begin position="32"/>
        <end position="54"/>
    </location>
</feature>
<accession>I3SI42</accession>
<dbReference type="PANTHER" id="PTHR33974">
    <property type="entry name" value="VASCULAR-RELATED UNKNOWN PROTEIN 1-RELATED"/>
    <property type="match status" value="1"/>
</dbReference>
<reference evidence="2" key="1">
    <citation type="submission" date="2012-05" db="EMBL/GenBank/DDBJ databases">
        <authorList>
            <person name="Krishnakumar V."/>
            <person name="Cheung F."/>
            <person name="Xiao Y."/>
            <person name="Chan A."/>
            <person name="Moskal W.A."/>
            <person name="Town C.D."/>
        </authorList>
    </citation>
    <scope>NUCLEOTIDE SEQUENCE</scope>
</reference>
<dbReference type="ExpressionAtlas" id="I3SI42">
    <property type="expression patterns" value="differential"/>
</dbReference>
<organism evidence="2">
    <name type="scientific">Medicago truncatula</name>
    <name type="common">Barrel medic</name>
    <name type="synonym">Medicago tribuloides</name>
    <dbReference type="NCBI Taxonomy" id="3880"/>
    <lineage>
        <taxon>Eukaryota</taxon>
        <taxon>Viridiplantae</taxon>
        <taxon>Streptophyta</taxon>
        <taxon>Embryophyta</taxon>
        <taxon>Tracheophyta</taxon>
        <taxon>Spermatophyta</taxon>
        <taxon>Magnoliopsida</taxon>
        <taxon>eudicotyledons</taxon>
        <taxon>Gunneridae</taxon>
        <taxon>Pentapetalae</taxon>
        <taxon>rosids</taxon>
        <taxon>fabids</taxon>
        <taxon>Fabales</taxon>
        <taxon>Fabaceae</taxon>
        <taxon>Papilionoideae</taxon>
        <taxon>50 kb inversion clade</taxon>
        <taxon>NPAAA clade</taxon>
        <taxon>Hologalegina</taxon>
        <taxon>IRL clade</taxon>
        <taxon>Trifolieae</taxon>
        <taxon>Medicago</taxon>
    </lineage>
</organism>
<dbReference type="InterPro" id="IPR039280">
    <property type="entry name" value="VUP"/>
</dbReference>
<dbReference type="EMBL" id="BT140139">
    <property type="protein sequence ID" value="AFK39934.1"/>
    <property type="molecule type" value="mRNA"/>
</dbReference>
<dbReference type="PANTHER" id="PTHR33974:SF25">
    <property type="entry name" value="SMALL PHOSPHATASE-LIKE PROTEIN 2, PUTATIVE-RELATED"/>
    <property type="match status" value="1"/>
</dbReference>
<name>I3SI42_MEDTR</name>